<evidence type="ECO:0000256" key="12">
    <source>
        <dbReference type="ARBA" id="ARBA00023014"/>
    </source>
</evidence>
<keyword evidence="10" id="KW-0560">Oxidoreductase</keyword>
<dbReference type="SUPFAM" id="SSF54292">
    <property type="entry name" value="2Fe-2S ferredoxin-like"/>
    <property type="match status" value="1"/>
</dbReference>
<dbReference type="InterPro" id="IPR046867">
    <property type="entry name" value="AldOxase/xan_DH_MoCoBD2"/>
</dbReference>
<dbReference type="PIRSF" id="PIRSF000127">
    <property type="entry name" value="Xanthine_DH"/>
    <property type="match status" value="1"/>
</dbReference>
<keyword evidence="13" id="KW-0520">NAD</keyword>
<keyword evidence="7 17" id="KW-0001">2Fe-2S</keyword>
<dbReference type="InterPro" id="IPR008274">
    <property type="entry name" value="AldOxase/xan_DH_MoCoBD1"/>
</dbReference>
<keyword evidence="11 17" id="KW-0408">Iron</keyword>
<feature type="binding site" evidence="17">
    <location>
        <position position="149"/>
    </location>
    <ligand>
        <name>[2Fe-2S] cluster</name>
        <dbReference type="ChEBI" id="CHEBI:190135"/>
        <label>2</label>
    </ligand>
</feature>
<evidence type="ECO:0000256" key="13">
    <source>
        <dbReference type="ARBA" id="ARBA00023027"/>
    </source>
</evidence>
<dbReference type="GO" id="GO:0005506">
    <property type="term" value="F:iron ion binding"/>
    <property type="evidence" value="ECO:0007669"/>
    <property type="project" value="InterPro"/>
</dbReference>
<feature type="binding site" evidence="17">
    <location>
        <position position="48"/>
    </location>
    <ligand>
        <name>[2Fe-2S] cluster</name>
        <dbReference type="ChEBI" id="CHEBI:190135"/>
        <label>1</label>
    </ligand>
</feature>
<dbReference type="InterPro" id="IPR001041">
    <property type="entry name" value="2Fe-2S_ferredoxin-type"/>
</dbReference>
<dbReference type="InterPro" id="IPR036856">
    <property type="entry name" value="Ald_Oxase/Xan_DH_a/b_sf"/>
</dbReference>
<feature type="binding site" evidence="17">
    <location>
        <position position="43"/>
    </location>
    <ligand>
        <name>[2Fe-2S] cluster</name>
        <dbReference type="ChEBI" id="CHEBI:190135"/>
        <label>1</label>
    </ligand>
</feature>
<evidence type="ECO:0008006" key="22">
    <source>
        <dbReference type="Google" id="ProtNLM"/>
    </source>
</evidence>
<evidence type="ECO:0000259" key="18">
    <source>
        <dbReference type="PROSITE" id="PS51085"/>
    </source>
</evidence>
<name>A0AAD8EBV2_DIPPU</name>
<dbReference type="FunFam" id="3.30.390.50:FF:000003">
    <property type="entry name" value="Aldehyde oxidase1"/>
    <property type="match status" value="1"/>
</dbReference>
<keyword evidence="5 17" id="KW-0500">Molybdenum</keyword>
<dbReference type="Gene3D" id="3.30.465.10">
    <property type="match status" value="1"/>
</dbReference>
<dbReference type="SUPFAM" id="SSF47741">
    <property type="entry name" value="CO dehydrogenase ISP C-domain like"/>
    <property type="match status" value="1"/>
</dbReference>
<dbReference type="InterPro" id="IPR036010">
    <property type="entry name" value="2Fe-2S_ferredoxin-like_sf"/>
</dbReference>
<dbReference type="Pfam" id="PF01315">
    <property type="entry name" value="Ald_Xan_dh_C"/>
    <property type="match status" value="1"/>
</dbReference>
<comment type="subcellular location">
    <subcellularLocation>
        <location evidence="2">Peroxisome</location>
    </subcellularLocation>
</comment>
<keyword evidence="14" id="KW-0576">Peroxisome</keyword>
<keyword evidence="8 17" id="KW-0479">Metal-binding</keyword>
<evidence type="ECO:0000256" key="3">
    <source>
        <dbReference type="ARBA" id="ARBA00006849"/>
    </source>
</evidence>
<dbReference type="Gene3D" id="3.90.1170.50">
    <property type="entry name" value="Aldehyde oxidase/xanthine dehydrogenase, a/b hammerhead"/>
    <property type="match status" value="1"/>
</dbReference>
<comment type="cofactor">
    <cofactor evidence="17">
        <name>Mo-molybdopterin</name>
        <dbReference type="ChEBI" id="CHEBI:71302"/>
    </cofactor>
    <text evidence="17">Binds 1 Mo-molybdopterin (Mo-MPT) cofactor per subunit.</text>
</comment>
<keyword evidence="6" id="KW-0285">Flavoprotein</keyword>
<keyword evidence="12 17" id="KW-0411">Iron-sulfur</keyword>
<keyword evidence="21" id="KW-1185">Reference proteome</keyword>
<dbReference type="Gene3D" id="3.10.20.30">
    <property type="match status" value="1"/>
</dbReference>
<protein>
    <recommendedName>
        <fullName evidence="22">Aldehyde oxidase</fullName>
    </recommendedName>
</protein>
<evidence type="ECO:0000256" key="7">
    <source>
        <dbReference type="ARBA" id="ARBA00022714"/>
    </source>
</evidence>
<dbReference type="SUPFAM" id="SSF55447">
    <property type="entry name" value="CO dehydrogenase flavoprotein C-terminal domain-like"/>
    <property type="match status" value="1"/>
</dbReference>
<evidence type="ECO:0000256" key="16">
    <source>
        <dbReference type="PIRSR" id="PIRSR000127-2"/>
    </source>
</evidence>
<feature type="domain" description="2Fe-2S ferredoxin-type" evidence="18">
    <location>
        <begin position="3"/>
        <end position="91"/>
    </location>
</feature>
<dbReference type="FunFam" id="3.30.365.10:FF:000001">
    <property type="entry name" value="Xanthine dehydrogenase oxidase"/>
    <property type="match status" value="1"/>
</dbReference>
<comment type="cofactor">
    <cofactor evidence="1 16">
        <name>FAD</name>
        <dbReference type="ChEBI" id="CHEBI:57692"/>
    </cofactor>
</comment>
<feature type="binding site" evidence="16">
    <location>
        <position position="391"/>
    </location>
    <ligand>
        <name>FAD</name>
        <dbReference type="ChEBI" id="CHEBI:57692"/>
    </ligand>
</feature>
<dbReference type="GO" id="GO:0016491">
    <property type="term" value="F:oxidoreductase activity"/>
    <property type="evidence" value="ECO:0007669"/>
    <property type="project" value="UniProtKB-KW"/>
</dbReference>
<dbReference type="GO" id="GO:0051537">
    <property type="term" value="F:2 iron, 2 sulfur cluster binding"/>
    <property type="evidence" value="ECO:0007669"/>
    <property type="project" value="UniProtKB-KW"/>
</dbReference>
<dbReference type="SUPFAM" id="SSF56003">
    <property type="entry name" value="Molybdenum cofactor-binding domain"/>
    <property type="match status" value="1"/>
</dbReference>
<gene>
    <name evidence="20" type="ORF">L9F63_021063</name>
</gene>
<feature type="binding site" evidence="17">
    <location>
        <position position="850"/>
    </location>
    <ligand>
        <name>Mo-molybdopterin</name>
        <dbReference type="ChEBI" id="CHEBI:71302"/>
    </ligand>
    <ligandPart>
        <name>Mo</name>
        <dbReference type="ChEBI" id="CHEBI:28685"/>
    </ligandPart>
</feature>
<evidence type="ECO:0000259" key="19">
    <source>
        <dbReference type="PROSITE" id="PS51387"/>
    </source>
</evidence>
<dbReference type="PANTHER" id="PTHR11908:SF132">
    <property type="entry name" value="ALDEHYDE OXIDASE 1-RELATED"/>
    <property type="match status" value="1"/>
</dbReference>
<dbReference type="InterPro" id="IPR002888">
    <property type="entry name" value="2Fe-2S-bd"/>
</dbReference>
<dbReference type="Gene3D" id="1.10.150.120">
    <property type="entry name" value="[2Fe-2S]-binding domain"/>
    <property type="match status" value="1"/>
</dbReference>
<dbReference type="InterPro" id="IPR012675">
    <property type="entry name" value="Beta-grasp_dom_sf"/>
</dbReference>
<reference evidence="20" key="1">
    <citation type="journal article" date="2023" name="IScience">
        <title>Live-bearing cockroach genome reveals convergent evolutionary mechanisms linked to viviparity in insects and beyond.</title>
        <authorList>
            <person name="Fouks B."/>
            <person name="Harrison M.C."/>
            <person name="Mikhailova A.A."/>
            <person name="Marchal E."/>
            <person name="English S."/>
            <person name="Carruthers M."/>
            <person name="Jennings E.C."/>
            <person name="Chiamaka E.L."/>
            <person name="Frigard R.A."/>
            <person name="Pippel M."/>
            <person name="Attardo G.M."/>
            <person name="Benoit J.B."/>
            <person name="Bornberg-Bauer E."/>
            <person name="Tobe S.S."/>
        </authorList>
    </citation>
    <scope>NUCLEOTIDE SEQUENCE</scope>
    <source>
        <strain evidence="20">Stay&amp;Tobe</strain>
    </source>
</reference>
<evidence type="ECO:0000256" key="11">
    <source>
        <dbReference type="ARBA" id="ARBA00023004"/>
    </source>
</evidence>
<feature type="binding site" evidence="17">
    <location>
        <position position="707"/>
    </location>
    <ligand>
        <name>Mo-molybdopterin</name>
        <dbReference type="ChEBI" id="CHEBI:71302"/>
    </ligand>
    <ligandPart>
        <name>Mo</name>
        <dbReference type="ChEBI" id="CHEBI:28685"/>
    </ligandPart>
</feature>
<feature type="binding site" evidence="17">
    <location>
        <position position="116"/>
    </location>
    <ligand>
        <name>[2Fe-2S] cluster</name>
        <dbReference type="ChEBI" id="CHEBI:190135"/>
        <label>2</label>
    </ligand>
</feature>
<dbReference type="InterPro" id="IPR006058">
    <property type="entry name" value="2Fe2S_fd_BS"/>
</dbReference>
<proteinExistence type="inferred from homology"/>
<dbReference type="PROSITE" id="PS51387">
    <property type="entry name" value="FAD_PCMH"/>
    <property type="match status" value="1"/>
</dbReference>
<dbReference type="FunFam" id="3.90.1170.50:FF:000003">
    <property type="entry name" value="Aldehyde oxidase"/>
    <property type="match status" value="1"/>
</dbReference>
<dbReference type="InterPro" id="IPR016208">
    <property type="entry name" value="Ald_Oxase/xanthine_DH-like"/>
</dbReference>
<reference evidence="20" key="2">
    <citation type="submission" date="2023-05" db="EMBL/GenBank/DDBJ databases">
        <authorList>
            <person name="Fouks B."/>
        </authorList>
    </citation>
    <scope>NUCLEOTIDE SEQUENCE</scope>
    <source>
        <strain evidence="20">Stay&amp;Tobe</strain>
        <tissue evidence="20">Testes</tissue>
    </source>
</reference>
<evidence type="ECO:0000256" key="15">
    <source>
        <dbReference type="ARBA" id="ARBA00034078"/>
    </source>
</evidence>
<feature type="non-terminal residue" evidence="20">
    <location>
        <position position="1"/>
    </location>
</feature>
<dbReference type="InterPro" id="IPR005107">
    <property type="entry name" value="CO_DH_flav_C"/>
</dbReference>
<comment type="cofactor">
    <cofactor evidence="15">
        <name>[2Fe-2S] cluster</name>
        <dbReference type="ChEBI" id="CHEBI:190135"/>
    </cofactor>
</comment>
<evidence type="ECO:0000256" key="1">
    <source>
        <dbReference type="ARBA" id="ARBA00001974"/>
    </source>
</evidence>
<feature type="binding site" evidence="17">
    <location>
        <position position="73"/>
    </location>
    <ligand>
        <name>[2Fe-2S] cluster</name>
        <dbReference type="ChEBI" id="CHEBI:190135"/>
        <label>1</label>
    </ligand>
</feature>
<evidence type="ECO:0000256" key="6">
    <source>
        <dbReference type="ARBA" id="ARBA00022630"/>
    </source>
</evidence>
<dbReference type="EMBL" id="JASPKZ010007388">
    <property type="protein sequence ID" value="KAJ9584593.1"/>
    <property type="molecule type" value="Genomic_DNA"/>
</dbReference>
<evidence type="ECO:0000256" key="10">
    <source>
        <dbReference type="ARBA" id="ARBA00023002"/>
    </source>
</evidence>
<evidence type="ECO:0000313" key="20">
    <source>
        <dbReference type="EMBL" id="KAJ9584593.1"/>
    </source>
</evidence>
<dbReference type="FunFam" id="3.30.465.10:FF:000013">
    <property type="entry name" value="Aldehyde oxidase"/>
    <property type="match status" value="1"/>
</dbReference>
<dbReference type="InterPro" id="IPR036884">
    <property type="entry name" value="2Fe-2S-bd_dom_sf"/>
</dbReference>
<dbReference type="AlphaFoldDB" id="A0AAD8EBV2"/>
<dbReference type="PROSITE" id="PS51085">
    <property type="entry name" value="2FE2S_FER_2"/>
    <property type="match status" value="1"/>
</dbReference>
<comment type="caution">
    <text evidence="20">The sequence shown here is derived from an EMBL/GenBank/DDBJ whole genome shotgun (WGS) entry which is preliminary data.</text>
</comment>
<feature type="binding site" evidence="17">
    <location>
        <position position="113"/>
    </location>
    <ligand>
        <name>[2Fe-2S] cluster</name>
        <dbReference type="ChEBI" id="CHEBI:190135"/>
        <label>2</label>
    </ligand>
</feature>
<dbReference type="Pfam" id="PF02738">
    <property type="entry name" value="MoCoBD_1"/>
    <property type="match status" value="1"/>
</dbReference>
<dbReference type="InterPro" id="IPR036683">
    <property type="entry name" value="CO_DH_flav_C_dom_sf"/>
</dbReference>
<dbReference type="InterPro" id="IPR016166">
    <property type="entry name" value="FAD-bd_PCMH"/>
</dbReference>
<feature type="binding site" evidence="17">
    <location>
        <position position="147"/>
    </location>
    <ligand>
        <name>[2Fe-2S] cluster</name>
        <dbReference type="ChEBI" id="CHEBI:190135"/>
        <label>2</label>
    </ligand>
</feature>
<dbReference type="SMART" id="SM01008">
    <property type="entry name" value="Ald_Xan_dh_C"/>
    <property type="match status" value="1"/>
</dbReference>
<dbReference type="InterPro" id="IPR000674">
    <property type="entry name" value="Ald_Oxase/Xan_DH_a/b"/>
</dbReference>
<sequence>SKSELSFTVNGKRFTVCEDVPIGTTLNAYIRDYCQLKGTKYMCYEGGCGSCVVSVVTKNAFTKQAKRYAVNSCLVLIHSCKGWAIETIEGIGNKKIGYHKLQMKLSQYNGTQCGYCSPGMVMNMYSISEGKNVTMKKVEDSFGGNICRCTGYRPILDAFKSVCVDAPPELRNKVQDIEDLHEIKMCKRFGMRCIIDCVNEECLEEDFVHWFKATQINDIFDIFKQIGNSTYMLVAGNTAHGVYRVREQPQVYIDVKDVPQLLSNSAFPTLKLGGNMSLADTIALFDEISKNNVNLSYTAILANHIRLIANPPVRNIGTLAGNLMTKYQHNEFPSDLFLIFETVGASLNIMSKQNTRKFSLLEFLDLDMRHKVILNVELPGILPSVSIKTYKIMIRAENAEAYVNAGFKFKFEQKSKCTAVSATHCHHQVSAVLQIHATQTENYLNGKNLFDGKVVQTALQTLQSELKPDFVLPSASPVYRKNLACALFYKFVLSLNPPGLSTKFVNGGQSIERPISSGKQNFDTDQQEWPLTKPLPKLEALAQCSGEAEYVNDIPPIPGETFAAFVITTVGQGCIASIDASEALEIPGVLKFLMADDIPGMNSFSTLSDSLFYIESHEEILCSGQVKYAGQPLGIIVAETNSLAIRATSKVKVKYIDVSVPNTSLRNVVASKDKSRIKWQAVPLHNGNTTMCLLPKEDGLDVFPSAQYMEYVQNAISQSLNIQASRINVQVRRLGGAYGAKLTHIAQVGAACALAACSLNRAVRFLMPLETNMEALGFRNRSAVNYEVGTDDTGKIQYLTCDFYTESGINYNEQMLIPLTGIFSNCYDNSTWKVTGLAVLTDIASTIWCRAPGSTQGFAAVEHIMEHIAKAVNKDSTEIRLLNMKKDTTDIQQLIKDIKISSQFDARKKSIDKFNKDNRWMKKGISLVPMTYELGYLIGYYAMVSIYGHDGSVAVVHGGTECGQGINTKVAQTVAHALGISLDLVSVKASNNLTSPNSQATAGSITSEASCYALGGPWDKLLKRMEPVKKTLTNPTWAELVNKSMLEGIDLNASHMKGALSPHETYPYGDEIAKAYNVYGVVVSEIQLDVLTGRHQLRMVTMVADTSVLINPYIDIGQIEGAFIMGLGYWLKENIVLDPKSGQNLTNRTWNYKPPLSKDIPIDFRVELRKNAWNPIGLTRSK</sequence>
<dbReference type="Pfam" id="PF01799">
    <property type="entry name" value="Fer2_2"/>
    <property type="match status" value="1"/>
</dbReference>
<dbReference type="CDD" id="cd00207">
    <property type="entry name" value="fer2"/>
    <property type="match status" value="1"/>
</dbReference>
<evidence type="ECO:0000256" key="9">
    <source>
        <dbReference type="ARBA" id="ARBA00022827"/>
    </source>
</evidence>
<comment type="cofactor">
    <cofactor evidence="17">
        <name>[2Fe-2S] cluster</name>
        <dbReference type="ChEBI" id="CHEBI:190135"/>
    </cofactor>
    <text evidence="17">Binds 2 [2Fe-2S] clusters.</text>
</comment>
<organism evidence="20 21">
    <name type="scientific">Diploptera punctata</name>
    <name type="common">Pacific beetle cockroach</name>
    <dbReference type="NCBI Taxonomy" id="6984"/>
    <lineage>
        <taxon>Eukaryota</taxon>
        <taxon>Metazoa</taxon>
        <taxon>Ecdysozoa</taxon>
        <taxon>Arthropoda</taxon>
        <taxon>Hexapoda</taxon>
        <taxon>Insecta</taxon>
        <taxon>Pterygota</taxon>
        <taxon>Neoptera</taxon>
        <taxon>Polyneoptera</taxon>
        <taxon>Dictyoptera</taxon>
        <taxon>Blattodea</taxon>
        <taxon>Blaberoidea</taxon>
        <taxon>Blaberidae</taxon>
        <taxon>Diplopterinae</taxon>
        <taxon>Diploptera</taxon>
    </lineage>
</organism>
<dbReference type="GO" id="GO:0005777">
    <property type="term" value="C:peroxisome"/>
    <property type="evidence" value="ECO:0007669"/>
    <property type="project" value="UniProtKB-SubCell"/>
</dbReference>
<feature type="non-terminal residue" evidence="20">
    <location>
        <position position="1182"/>
    </location>
</feature>
<dbReference type="SUPFAM" id="SSF56176">
    <property type="entry name" value="FAD-binding/transporter-associated domain-like"/>
    <property type="match status" value="1"/>
</dbReference>
<comment type="similarity">
    <text evidence="3">Belongs to the xanthine dehydrogenase family.</text>
</comment>
<accession>A0AAD8EBV2</accession>
<dbReference type="Gene3D" id="3.30.365.10">
    <property type="entry name" value="Aldehyde oxidase/xanthine dehydrogenase, molybdopterin binding domain"/>
    <property type="match status" value="4"/>
</dbReference>
<evidence type="ECO:0000256" key="14">
    <source>
        <dbReference type="ARBA" id="ARBA00023140"/>
    </source>
</evidence>
<dbReference type="FunFam" id="3.10.20.30:FF:000012">
    <property type="entry name" value="Xanthine dehydrogenase/oxidase"/>
    <property type="match status" value="1"/>
</dbReference>
<evidence type="ECO:0000256" key="8">
    <source>
        <dbReference type="ARBA" id="ARBA00022723"/>
    </source>
</evidence>
<dbReference type="GO" id="GO:0071949">
    <property type="term" value="F:FAD binding"/>
    <property type="evidence" value="ECO:0007669"/>
    <property type="project" value="InterPro"/>
</dbReference>
<comment type="subunit">
    <text evidence="4">Homodimer.</text>
</comment>
<dbReference type="PROSITE" id="PS00197">
    <property type="entry name" value="2FE2S_FER_1"/>
    <property type="match status" value="1"/>
</dbReference>
<dbReference type="InterPro" id="IPR016169">
    <property type="entry name" value="FAD-bd_PCMH_sub2"/>
</dbReference>
<dbReference type="Pfam" id="PF03450">
    <property type="entry name" value="CO_deh_flav_C"/>
    <property type="match status" value="1"/>
</dbReference>
<dbReference type="InterPro" id="IPR037165">
    <property type="entry name" value="AldOxase/xan_DH_Mopterin-bd_sf"/>
</dbReference>
<feature type="binding site" evidence="17">
    <location>
        <position position="1003"/>
    </location>
    <ligand>
        <name>Mo-molybdopterin</name>
        <dbReference type="ChEBI" id="CHEBI:71302"/>
    </ligand>
    <ligandPart>
        <name>Mo</name>
        <dbReference type="ChEBI" id="CHEBI:28685"/>
    </ligandPart>
</feature>
<evidence type="ECO:0000256" key="2">
    <source>
        <dbReference type="ARBA" id="ARBA00004275"/>
    </source>
</evidence>
<feature type="domain" description="FAD-binding PCMH-type" evidence="19">
    <location>
        <begin position="203"/>
        <end position="392"/>
    </location>
</feature>
<evidence type="ECO:0000256" key="5">
    <source>
        <dbReference type="ARBA" id="ARBA00022505"/>
    </source>
</evidence>
<dbReference type="Pfam" id="PF00941">
    <property type="entry name" value="FAD_binding_5"/>
    <property type="match status" value="1"/>
</dbReference>
<dbReference type="Pfam" id="PF00111">
    <property type="entry name" value="Fer2"/>
    <property type="match status" value="1"/>
</dbReference>
<evidence type="ECO:0000256" key="4">
    <source>
        <dbReference type="ARBA" id="ARBA00011738"/>
    </source>
</evidence>
<dbReference type="InterPro" id="IPR036318">
    <property type="entry name" value="FAD-bd_PCMH-like_sf"/>
</dbReference>
<dbReference type="Gene3D" id="3.30.390.50">
    <property type="entry name" value="CO dehydrogenase flavoprotein, C-terminal domain"/>
    <property type="match status" value="1"/>
</dbReference>
<dbReference type="SUPFAM" id="SSF54665">
    <property type="entry name" value="CO dehydrogenase molybdoprotein N-domain-like"/>
    <property type="match status" value="1"/>
</dbReference>
<dbReference type="SMART" id="SM01092">
    <property type="entry name" value="CO_deh_flav_C"/>
    <property type="match status" value="1"/>
</dbReference>
<evidence type="ECO:0000313" key="21">
    <source>
        <dbReference type="Proteomes" id="UP001233999"/>
    </source>
</evidence>
<dbReference type="Pfam" id="PF20256">
    <property type="entry name" value="MoCoBD_2"/>
    <property type="match status" value="1"/>
</dbReference>
<dbReference type="PANTHER" id="PTHR11908">
    <property type="entry name" value="XANTHINE DEHYDROGENASE"/>
    <property type="match status" value="1"/>
</dbReference>
<dbReference type="Proteomes" id="UP001233999">
    <property type="component" value="Unassembled WGS sequence"/>
</dbReference>
<evidence type="ECO:0000256" key="17">
    <source>
        <dbReference type="PIRSR" id="PIRSR000127-3"/>
    </source>
</evidence>
<keyword evidence="9 16" id="KW-0274">FAD</keyword>
<feature type="binding site" evidence="17">
    <location>
        <position position="51"/>
    </location>
    <ligand>
        <name>[2Fe-2S] cluster</name>
        <dbReference type="ChEBI" id="CHEBI:190135"/>
        <label>1</label>
    </ligand>
</feature>
<dbReference type="InterPro" id="IPR002346">
    <property type="entry name" value="Mopterin_DH_FAD-bd"/>
</dbReference>